<dbReference type="EMBL" id="FWXT01000001">
    <property type="protein sequence ID" value="SMC64478.1"/>
    <property type="molecule type" value="Genomic_DNA"/>
</dbReference>
<keyword evidence="2 7" id="KW-0813">Transport</keyword>
<evidence type="ECO:0000313" key="11">
    <source>
        <dbReference type="Proteomes" id="UP000192756"/>
    </source>
</evidence>
<dbReference type="NCBIfam" id="TIGR04057">
    <property type="entry name" value="SusC_RagA_signa"/>
    <property type="match status" value="1"/>
</dbReference>
<dbReference type="PROSITE" id="PS52016">
    <property type="entry name" value="TONB_DEPENDENT_REC_3"/>
    <property type="match status" value="1"/>
</dbReference>
<keyword evidence="5 7" id="KW-0472">Membrane</keyword>
<dbReference type="NCBIfam" id="TIGR04056">
    <property type="entry name" value="OMP_RagA_SusC"/>
    <property type="match status" value="1"/>
</dbReference>
<keyword evidence="3 7" id="KW-1134">Transmembrane beta strand</keyword>
<evidence type="ECO:0000256" key="2">
    <source>
        <dbReference type="ARBA" id="ARBA00022448"/>
    </source>
</evidence>
<reference evidence="11" key="1">
    <citation type="submission" date="2017-04" db="EMBL/GenBank/DDBJ databases">
        <authorList>
            <person name="Varghese N."/>
            <person name="Submissions S."/>
        </authorList>
    </citation>
    <scope>NUCLEOTIDE SEQUENCE [LARGE SCALE GENOMIC DNA]</scope>
    <source>
        <strain evidence="11">DSM 12126</strain>
    </source>
</reference>
<dbReference type="STRING" id="151894.SAMN04488524_1682"/>
<gene>
    <name evidence="10" type="ORF">SAMN04488524_1682</name>
</gene>
<evidence type="ECO:0000256" key="1">
    <source>
        <dbReference type="ARBA" id="ARBA00004571"/>
    </source>
</evidence>
<dbReference type="InterPro" id="IPR008969">
    <property type="entry name" value="CarboxyPept-like_regulatory"/>
</dbReference>
<proteinExistence type="inferred from homology"/>
<dbReference type="Proteomes" id="UP000192756">
    <property type="component" value="Unassembled WGS sequence"/>
</dbReference>
<feature type="domain" description="Secretin/TonB short N-terminal" evidence="8">
    <location>
        <begin position="68"/>
        <end position="117"/>
    </location>
</feature>
<dbReference type="Pfam" id="PF07715">
    <property type="entry name" value="Plug"/>
    <property type="match status" value="1"/>
</dbReference>
<name>A0A1W2AW96_9SPHI</name>
<dbReference type="InterPro" id="IPR011662">
    <property type="entry name" value="Secretin/TonB_short_N"/>
</dbReference>
<evidence type="ECO:0000256" key="5">
    <source>
        <dbReference type="ARBA" id="ARBA00023136"/>
    </source>
</evidence>
<keyword evidence="4 7" id="KW-0812">Transmembrane</keyword>
<keyword evidence="6 7" id="KW-0998">Cell outer membrane</keyword>
<dbReference type="GO" id="GO:0009279">
    <property type="term" value="C:cell outer membrane"/>
    <property type="evidence" value="ECO:0007669"/>
    <property type="project" value="UniProtKB-SubCell"/>
</dbReference>
<dbReference type="InterPro" id="IPR023996">
    <property type="entry name" value="TonB-dep_OMP_SusC/RagA"/>
</dbReference>
<dbReference type="InterPro" id="IPR037066">
    <property type="entry name" value="Plug_dom_sf"/>
</dbReference>
<sequence length="1126" mass="123613">MNFYALFKRRQFACGANKILRIMKLTIVILVTSLLHVSAAGFAQRISMNKNKASLLEVIREIRKQSGYDFVITSPQIRAARPVSITVQNKTLKETLDECFAGQPFTYAVEGNIIVIMNRPTNVAANPQPPVVIKGRVKDSKGNPLPGASVMVLGTRRAAMTNAEGYFSIVVTEKSVLRISMIGFESVDVPVSDQKELDITLKEMNLELGELVVVGYGLVKKENLTTSVATITSEQITQMPTTNLSQVFAGRIPGMLARTSSGVPGADDATLLVRTSNGSQPPLLVIDGVPRINAFGNGQYGLGDIDPNEVESISVLKDNAAGAVYGSRAANGVIIVTTKRGKLGKPQFNYISNLTWSRAGKMVKNTDAYTYALTQNEFYTNSGLTAPYSAAVLDTIQRQLAPYKYANTDWIGLLTGKPALVQNHSLNINGGVESVKYFISGSYADQQGMYPGNSLQRYTLQSNFDVNLSKQFKAQVNLGYRTSKQNIRGGSTAMNQAVNTSPLTPAYMPNGTFGAGTTTANPLVTISEQSGYQYIKDNFLTLVGKLTWEPTFLKGFSAYANIASEKLFLRGKSYQVPVPQFRLDPSSPTGYFQAAGAGKPTLNDNTNDANNYTLDMGMNYKYRFGKHGIEALALYTQSENSSNTNSDTRLNLVAPGLDILNLGSTIGETTSGTRGQMARAGYVGRLNYDFDNRIFFEASFRFDGSTFFAPGNRWGFFPGASAGWIISRENFFAGVNDVVNSLKLRASVGLTGDDSVGANSYYYTYRIANTGVQNASGYIFGTAYTPTFVLANGSLPNENITWAKNRQENIGIDAVLWDRKLGLTFDIYRKNRYDMLRTSDAVLPGTFGINAPIQNFAKMRDRGFELELTSEQQLAADWKLSLNANFTYVRSEWVEMGTRLLPDYLRQEGRSTNALVGYHSLGIFQNAAEITAWPVDQDGLKNSSIKPGDLKFADRNGDGKLTVDDQIWMDNMGFPPINFGFGFNLKHKGVMLSAFFNGAMGGYIRYGANTNWQYIYDNSWRPGNEGAKYPRLASSTNNSRVSDATLIKDDFLRLRDVRLSYELPKKWLDAVKLKQVRLYAQASNLFTWTSVLGGIDPETPNLGTGGASGGFYPNQKNIGFGVNVNF</sequence>
<evidence type="ECO:0000259" key="9">
    <source>
        <dbReference type="Pfam" id="PF07715"/>
    </source>
</evidence>
<dbReference type="Gene3D" id="2.60.40.1120">
    <property type="entry name" value="Carboxypeptidase-like, regulatory domain"/>
    <property type="match status" value="1"/>
</dbReference>
<evidence type="ECO:0000256" key="7">
    <source>
        <dbReference type="PROSITE-ProRule" id="PRU01360"/>
    </source>
</evidence>
<dbReference type="Gene3D" id="2.40.170.20">
    <property type="entry name" value="TonB-dependent receptor, beta-barrel domain"/>
    <property type="match status" value="1"/>
</dbReference>
<evidence type="ECO:0000256" key="4">
    <source>
        <dbReference type="ARBA" id="ARBA00022692"/>
    </source>
</evidence>
<dbReference type="Pfam" id="PF13715">
    <property type="entry name" value="CarbopepD_reg_2"/>
    <property type="match status" value="1"/>
</dbReference>
<feature type="domain" description="TonB-dependent receptor plug" evidence="9">
    <location>
        <begin position="221"/>
        <end position="333"/>
    </location>
</feature>
<dbReference type="InterPro" id="IPR012910">
    <property type="entry name" value="Plug_dom"/>
</dbReference>
<dbReference type="Gene3D" id="2.170.130.10">
    <property type="entry name" value="TonB-dependent receptor, plug domain"/>
    <property type="match status" value="1"/>
</dbReference>
<dbReference type="InterPro" id="IPR023997">
    <property type="entry name" value="TonB-dep_OMP_SusC/RagA_CS"/>
</dbReference>
<protein>
    <submittedName>
        <fullName evidence="10">TonB-linked outer membrane protein, SusC/RagA family</fullName>
    </submittedName>
</protein>
<dbReference type="InterPro" id="IPR039426">
    <property type="entry name" value="TonB-dep_rcpt-like"/>
</dbReference>
<comment type="subcellular location">
    <subcellularLocation>
        <location evidence="1 7">Cell outer membrane</location>
        <topology evidence="1 7">Multi-pass membrane protein</topology>
    </subcellularLocation>
</comment>
<keyword evidence="11" id="KW-1185">Reference proteome</keyword>
<accession>A0A1W2AW96</accession>
<dbReference type="SUPFAM" id="SSF56935">
    <property type="entry name" value="Porins"/>
    <property type="match status" value="1"/>
</dbReference>
<organism evidence="10 11">
    <name type="scientific">Pedobacter africanus</name>
    <dbReference type="NCBI Taxonomy" id="151894"/>
    <lineage>
        <taxon>Bacteria</taxon>
        <taxon>Pseudomonadati</taxon>
        <taxon>Bacteroidota</taxon>
        <taxon>Sphingobacteriia</taxon>
        <taxon>Sphingobacteriales</taxon>
        <taxon>Sphingobacteriaceae</taxon>
        <taxon>Pedobacter</taxon>
    </lineage>
</organism>
<comment type="similarity">
    <text evidence="7">Belongs to the TonB-dependent receptor family.</text>
</comment>
<dbReference type="Pfam" id="PF07660">
    <property type="entry name" value="STN"/>
    <property type="match status" value="1"/>
</dbReference>
<dbReference type="AlphaFoldDB" id="A0A1W2AW96"/>
<evidence type="ECO:0000256" key="3">
    <source>
        <dbReference type="ARBA" id="ARBA00022452"/>
    </source>
</evidence>
<evidence type="ECO:0000313" key="10">
    <source>
        <dbReference type="EMBL" id="SMC64478.1"/>
    </source>
</evidence>
<dbReference type="InterPro" id="IPR036942">
    <property type="entry name" value="Beta-barrel_TonB_sf"/>
</dbReference>
<evidence type="ECO:0000259" key="8">
    <source>
        <dbReference type="Pfam" id="PF07660"/>
    </source>
</evidence>
<evidence type="ECO:0000256" key="6">
    <source>
        <dbReference type="ARBA" id="ARBA00023237"/>
    </source>
</evidence>
<dbReference type="SUPFAM" id="SSF49464">
    <property type="entry name" value="Carboxypeptidase regulatory domain-like"/>
    <property type="match status" value="1"/>
</dbReference>